<dbReference type="InterPro" id="IPR007061">
    <property type="entry name" value="MST-like"/>
</dbReference>
<evidence type="ECO:0000313" key="1">
    <source>
        <dbReference type="EMBL" id="MQY10559.1"/>
    </source>
</evidence>
<organism evidence="1 2">
    <name type="scientific">Streptomyces smaragdinus</name>
    <dbReference type="NCBI Taxonomy" id="2585196"/>
    <lineage>
        <taxon>Bacteria</taxon>
        <taxon>Bacillati</taxon>
        <taxon>Actinomycetota</taxon>
        <taxon>Actinomycetes</taxon>
        <taxon>Kitasatosporales</taxon>
        <taxon>Streptomycetaceae</taxon>
        <taxon>Streptomyces</taxon>
    </lineage>
</organism>
<dbReference type="Gene3D" id="1.20.120.450">
    <property type="entry name" value="dinb family like domain"/>
    <property type="match status" value="1"/>
</dbReference>
<dbReference type="InterPro" id="IPR034660">
    <property type="entry name" value="DinB/YfiT-like"/>
</dbReference>
<accession>A0A7K0CAU2</accession>
<protein>
    <recommendedName>
        <fullName evidence="3">Mini-circle protein</fullName>
    </recommendedName>
</protein>
<dbReference type="Proteomes" id="UP000466345">
    <property type="component" value="Unassembled WGS sequence"/>
</dbReference>
<dbReference type="RefSeq" id="WP_153449808.1">
    <property type="nucleotide sequence ID" value="NZ_WEGJ01000001.1"/>
</dbReference>
<evidence type="ECO:0008006" key="3">
    <source>
        <dbReference type="Google" id="ProtNLM"/>
    </source>
</evidence>
<comment type="caution">
    <text evidence="1">The sequence shown here is derived from an EMBL/GenBank/DDBJ whole genome shotgun (WGS) entry which is preliminary data.</text>
</comment>
<proteinExistence type="predicted"/>
<evidence type="ECO:0000313" key="2">
    <source>
        <dbReference type="Proteomes" id="UP000466345"/>
    </source>
</evidence>
<dbReference type="Pfam" id="PF04978">
    <property type="entry name" value="MST"/>
    <property type="match status" value="1"/>
</dbReference>
<reference evidence="1 2" key="1">
    <citation type="submission" date="2019-10" db="EMBL/GenBank/DDBJ databases">
        <title>Streptomyces smaragdinus sp. nov. and Streptomyces fabii sp. nov., isolated from the gut of fungus growing-termite Macrotermes natalensis.</title>
        <authorList>
            <person name="Schwitalla J."/>
            <person name="Benndorf R."/>
            <person name="Martin K."/>
            <person name="De Beer W."/>
            <person name="Kaster A.-K."/>
            <person name="Vollmers J."/>
            <person name="Poulsen M."/>
            <person name="Beemelmanns C."/>
        </authorList>
    </citation>
    <scope>NUCLEOTIDE SEQUENCE [LARGE SCALE GENOMIC DNA]</scope>
    <source>
        <strain evidence="1 2">RB5</strain>
    </source>
</reference>
<name>A0A7K0CAU2_9ACTN</name>
<keyword evidence="2" id="KW-1185">Reference proteome</keyword>
<dbReference type="SUPFAM" id="SSF109854">
    <property type="entry name" value="DinB/YfiT-like putative metalloenzymes"/>
    <property type="match status" value="1"/>
</dbReference>
<sequence length="179" mass="19840">MPYMDEQGRPKPPVAGGEAETLLGYLDFLRATIEWKCRGVDAEGLRTTVGPTSMTLGGMLKHLACVEDTTLAEWLLGTEVGPPWSEVDWDSDPDWEWRTAANDSPEELHRMWRDAVARSDKTIAHALENGGLEQLGNFTNSRGESPTLRYIVMAMIEEYARHVGHADLLREAVDGATGE</sequence>
<gene>
    <name evidence="1" type="ORF">SRB5_06700</name>
</gene>
<dbReference type="AlphaFoldDB" id="A0A7K0CAU2"/>
<dbReference type="EMBL" id="WEGJ01000001">
    <property type="protein sequence ID" value="MQY10559.1"/>
    <property type="molecule type" value="Genomic_DNA"/>
</dbReference>
<dbReference type="OrthoDB" id="4548523at2"/>